<dbReference type="GeneID" id="6071981"/>
<feature type="compositionally biased region" description="Polar residues" evidence="2">
    <location>
        <begin position="834"/>
        <end position="843"/>
    </location>
</feature>
<dbReference type="GO" id="GO:0003729">
    <property type="term" value="F:mRNA binding"/>
    <property type="evidence" value="ECO:0007669"/>
    <property type="project" value="TreeGrafter"/>
</dbReference>
<dbReference type="Gene3D" id="3.30.70.330">
    <property type="match status" value="1"/>
</dbReference>
<accession>B0CZ01</accession>
<feature type="region of interest" description="Disordered" evidence="2">
    <location>
        <begin position="948"/>
        <end position="979"/>
    </location>
</feature>
<dbReference type="PANTHER" id="PTHR12357">
    <property type="entry name" value="YTH YT521-B HOMOLOGY DOMAIN-CONTAINING"/>
    <property type="match status" value="1"/>
</dbReference>
<dbReference type="PROSITE" id="PS50102">
    <property type="entry name" value="RRM"/>
    <property type="match status" value="1"/>
</dbReference>
<feature type="compositionally biased region" description="Polar residues" evidence="2">
    <location>
        <begin position="961"/>
        <end position="979"/>
    </location>
</feature>
<evidence type="ECO:0000259" key="4">
    <source>
        <dbReference type="PROSITE" id="PS50882"/>
    </source>
</evidence>
<feature type="region of interest" description="Disordered" evidence="2">
    <location>
        <begin position="241"/>
        <end position="268"/>
    </location>
</feature>
<dbReference type="Pfam" id="PF04146">
    <property type="entry name" value="YTH"/>
    <property type="match status" value="1"/>
</dbReference>
<feature type="compositionally biased region" description="Low complexity" evidence="2">
    <location>
        <begin position="693"/>
        <end position="707"/>
    </location>
</feature>
<feature type="compositionally biased region" description="Pro residues" evidence="2">
    <location>
        <begin position="12"/>
        <end position="21"/>
    </location>
</feature>
<feature type="compositionally biased region" description="Low complexity" evidence="2">
    <location>
        <begin position="258"/>
        <end position="268"/>
    </location>
</feature>
<dbReference type="RefSeq" id="XP_001877238.1">
    <property type="nucleotide sequence ID" value="XM_001877203.1"/>
</dbReference>
<feature type="compositionally biased region" description="Basic and acidic residues" evidence="2">
    <location>
        <begin position="867"/>
        <end position="877"/>
    </location>
</feature>
<dbReference type="InterPro" id="IPR057720">
    <property type="entry name" value="RRM_YTH1"/>
</dbReference>
<dbReference type="CDD" id="cd21134">
    <property type="entry name" value="YTH"/>
    <property type="match status" value="1"/>
</dbReference>
<feature type="compositionally biased region" description="Acidic residues" evidence="2">
    <location>
        <begin position="852"/>
        <end position="866"/>
    </location>
</feature>
<feature type="domain" description="YTH" evidence="4">
    <location>
        <begin position="806"/>
        <end position="946"/>
    </location>
</feature>
<reference evidence="5 6" key="1">
    <citation type="journal article" date="2008" name="Nature">
        <title>The genome of Laccaria bicolor provides insights into mycorrhizal symbiosis.</title>
        <authorList>
            <person name="Martin F."/>
            <person name="Aerts A."/>
            <person name="Ahren D."/>
            <person name="Brun A."/>
            <person name="Danchin E.G.J."/>
            <person name="Duchaussoy F."/>
            <person name="Gibon J."/>
            <person name="Kohler A."/>
            <person name="Lindquist E."/>
            <person name="Pereda V."/>
            <person name="Salamov A."/>
            <person name="Shapiro H.J."/>
            <person name="Wuyts J."/>
            <person name="Blaudez D."/>
            <person name="Buee M."/>
            <person name="Brokstein P."/>
            <person name="Canbaeck B."/>
            <person name="Cohen D."/>
            <person name="Courty P.E."/>
            <person name="Coutinho P.M."/>
            <person name="Delaruelle C."/>
            <person name="Detter J.C."/>
            <person name="Deveau A."/>
            <person name="DiFazio S."/>
            <person name="Duplessis S."/>
            <person name="Fraissinet-Tachet L."/>
            <person name="Lucic E."/>
            <person name="Frey-Klett P."/>
            <person name="Fourrey C."/>
            <person name="Feussner I."/>
            <person name="Gay G."/>
            <person name="Grimwood J."/>
            <person name="Hoegger P.J."/>
            <person name="Jain P."/>
            <person name="Kilaru S."/>
            <person name="Labbe J."/>
            <person name="Lin Y.C."/>
            <person name="Legue V."/>
            <person name="Le Tacon F."/>
            <person name="Marmeisse R."/>
            <person name="Melayah D."/>
            <person name="Montanini B."/>
            <person name="Muratet M."/>
            <person name="Nehls U."/>
            <person name="Niculita-Hirzel H."/>
            <person name="Oudot-Le Secq M.P."/>
            <person name="Peter M."/>
            <person name="Quesneville H."/>
            <person name="Rajashekar B."/>
            <person name="Reich M."/>
            <person name="Rouhier N."/>
            <person name="Schmutz J."/>
            <person name="Yin T."/>
            <person name="Chalot M."/>
            <person name="Henrissat B."/>
            <person name="Kuees U."/>
            <person name="Lucas S."/>
            <person name="Van de Peer Y."/>
            <person name="Podila G.K."/>
            <person name="Polle A."/>
            <person name="Pukkila P.J."/>
            <person name="Richardson P.M."/>
            <person name="Rouze P."/>
            <person name="Sanders I.R."/>
            <person name="Stajich J.E."/>
            <person name="Tunlid A."/>
            <person name="Tuskan G."/>
            <person name="Grigoriev I.V."/>
        </authorList>
    </citation>
    <scope>NUCLEOTIDE SEQUENCE [LARGE SCALE GENOMIC DNA]</scope>
    <source>
        <strain evidence="6">S238N-H82 / ATCC MYA-4686</strain>
    </source>
</reference>
<feature type="compositionally biased region" description="Polar residues" evidence="2">
    <location>
        <begin position="106"/>
        <end position="126"/>
    </location>
</feature>
<dbReference type="PANTHER" id="PTHR12357:SF3">
    <property type="entry name" value="YTH DOMAIN-CONTAINING PROTEIN 1"/>
    <property type="match status" value="1"/>
</dbReference>
<dbReference type="PROSITE" id="PS50882">
    <property type="entry name" value="YTH"/>
    <property type="match status" value="2"/>
</dbReference>
<feature type="compositionally biased region" description="Polar residues" evidence="2">
    <location>
        <begin position="28"/>
        <end position="59"/>
    </location>
</feature>
<dbReference type="InterPro" id="IPR012677">
    <property type="entry name" value="Nucleotide-bd_a/b_plait_sf"/>
</dbReference>
<dbReference type="InterPro" id="IPR035979">
    <property type="entry name" value="RBD_domain_sf"/>
</dbReference>
<feature type="region of interest" description="Disordered" evidence="2">
    <location>
        <begin position="340"/>
        <end position="426"/>
    </location>
</feature>
<feature type="domain" description="YTH" evidence="4">
    <location>
        <begin position="621"/>
        <end position="766"/>
    </location>
</feature>
<dbReference type="InterPro" id="IPR000504">
    <property type="entry name" value="RRM_dom"/>
</dbReference>
<dbReference type="CDD" id="cd00590">
    <property type="entry name" value="RRM_SF"/>
    <property type="match status" value="1"/>
</dbReference>
<feature type="domain" description="RRM" evidence="3">
    <location>
        <begin position="435"/>
        <end position="513"/>
    </location>
</feature>
<dbReference type="Gene3D" id="3.10.590.10">
    <property type="entry name" value="ph1033 like domains"/>
    <property type="match status" value="2"/>
</dbReference>
<organism evidence="6">
    <name type="scientific">Laccaria bicolor (strain S238N-H82 / ATCC MYA-4686)</name>
    <name type="common">Bicoloured deceiver</name>
    <name type="synonym">Laccaria laccata var. bicolor</name>
    <dbReference type="NCBI Taxonomy" id="486041"/>
    <lineage>
        <taxon>Eukaryota</taxon>
        <taxon>Fungi</taxon>
        <taxon>Dikarya</taxon>
        <taxon>Basidiomycota</taxon>
        <taxon>Agaricomycotina</taxon>
        <taxon>Agaricomycetes</taxon>
        <taxon>Agaricomycetidae</taxon>
        <taxon>Agaricales</taxon>
        <taxon>Agaricineae</taxon>
        <taxon>Hydnangiaceae</taxon>
        <taxon>Laccaria</taxon>
    </lineage>
</organism>
<dbReference type="InterPro" id="IPR007275">
    <property type="entry name" value="YTH_domain"/>
</dbReference>
<feature type="region of interest" description="Disordered" evidence="2">
    <location>
        <begin position="1"/>
        <end position="159"/>
    </location>
</feature>
<feature type="region of interest" description="Disordered" evidence="2">
    <location>
        <begin position="549"/>
        <end position="610"/>
    </location>
</feature>
<dbReference type="SUPFAM" id="SSF54928">
    <property type="entry name" value="RNA-binding domain, RBD"/>
    <property type="match status" value="1"/>
</dbReference>
<dbReference type="InterPro" id="IPR045168">
    <property type="entry name" value="YTH_prot"/>
</dbReference>
<sequence length="979" mass="105713">MPTSEDVDSRFPTPPSPPTPGPNSKSSMAKTGQEQLFDSVPTTQGISSFYDSAATNTSPILKPTDGESGLGTSCDSMYGGESRASADSSMSGPARAGSNRRRRPHATSSSRPPGIQPSHSPTTQNYGLPPPFGPHENTQPPTSFLGPPLHYHQPSGVPFNQGSGFVGQYPMSPHPPPVTMGHPQPSFTYPHAFHHPTVPDNNMAASTNILGSHQNVLHHPPPVYPYSNVLDGSSQHASFTGAANSPVYSPHQGHALNSPLSPSAAGPGSPLSPYIGTTPFRYSAPHFTYSQSFPTATNAYRGSYGPAAYGQHQHFPPSSPEADPTGAWWYPPHAMTPQGYESTPPSYGPRYPFQYFQTGHRDLDGPYNSASPSSGNPFPMSPNRPPSEEAPSHNSPYIGPSSDPDSAASGQSQVPDKPVIRRSYHPNPPAHRSEWVMWVGNVPSDSVHDGLWRFFNQPPEGYSPNNDAWASGVLSIFLISRSSCAFVNFDSEQSLHAAIERFNGKQLRPQEARCPKLVCRVRRKDDDLKAGVGGQRGVGLHVQWIKDQKGKAKEAMKGAPMIASDRPTPTMGNPDPLSRPLASVSLSSDHESLKRAHSKHSSSSGSYASTDSSVLTRYFPKRYFILKSLTRYDLDLSVESGLWATQKHNEGILDQAFRTSKDVYLIFGVNKSGEFYGYARMAGPVRRSEAHVSWASRNDSGSRSSRSPDAAQATMQMMTPTSPFRQSAAKSLSNAYFPPSSGKFVGNSPMPVDGSPALNLEGTEEPGDATTPGLHHRQQARSAPAILGKPQSPLTLRTPYQKQSLPTMNALTPTPADSFELDASAPVRAMRGNHGTTSESSSKVVPPLEVVTEAEEEKAEDQEDDGGLERAEDKVAEGGDEPEGGAGGREDAWGDCFKIEWLCTEKLPFYRIRHLRNPWNHEREVKVSRDGTELEPIVGQRLLDEWQNLAEPPAVGPGKPSGSTRRSAPKSSAGGSTKR</sequence>
<evidence type="ECO:0000313" key="6">
    <source>
        <dbReference type="Proteomes" id="UP000001194"/>
    </source>
</evidence>
<dbReference type="Proteomes" id="UP000001194">
    <property type="component" value="Unassembled WGS sequence"/>
</dbReference>
<dbReference type="OrthoDB" id="6103986at2759"/>
<keyword evidence="6" id="KW-1185">Reference proteome</keyword>
<evidence type="ECO:0000256" key="2">
    <source>
        <dbReference type="SAM" id="MobiDB-lite"/>
    </source>
</evidence>
<feature type="compositionally biased region" description="Low complexity" evidence="2">
    <location>
        <begin position="601"/>
        <end position="610"/>
    </location>
</feature>
<feature type="region of interest" description="Disordered" evidence="2">
    <location>
        <begin position="745"/>
        <end position="797"/>
    </location>
</feature>
<dbReference type="HOGENOM" id="CLU_011694_1_0_1"/>
<dbReference type="STRING" id="486041.B0CZ01"/>
<protein>
    <submittedName>
        <fullName evidence="5">Predicted protein</fullName>
    </submittedName>
</protein>
<name>B0CZ01_LACBS</name>
<gene>
    <name evidence="5" type="ORF">LACBIDRAFT_312062</name>
</gene>
<dbReference type="AlphaFoldDB" id="B0CZ01"/>
<dbReference type="InParanoid" id="B0CZ01"/>
<evidence type="ECO:0000256" key="1">
    <source>
        <dbReference type="PROSITE-ProRule" id="PRU00176"/>
    </source>
</evidence>
<dbReference type="EMBL" id="DS547094">
    <property type="protein sequence ID" value="EDR12974.1"/>
    <property type="molecule type" value="Genomic_DNA"/>
</dbReference>
<evidence type="ECO:0000313" key="5">
    <source>
        <dbReference type="EMBL" id="EDR12974.1"/>
    </source>
</evidence>
<evidence type="ECO:0000259" key="3">
    <source>
        <dbReference type="PROSITE" id="PS50102"/>
    </source>
</evidence>
<dbReference type="Pfam" id="PF25701">
    <property type="entry name" value="RRM_YTH1"/>
    <property type="match status" value="1"/>
</dbReference>
<proteinExistence type="predicted"/>
<keyword evidence="1" id="KW-0694">RNA-binding</keyword>
<feature type="region of interest" description="Disordered" evidence="2">
    <location>
        <begin position="693"/>
        <end position="713"/>
    </location>
</feature>
<dbReference type="GO" id="GO:1990247">
    <property type="term" value="F:N6-methyladenosine-containing RNA reader activity"/>
    <property type="evidence" value="ECO:0007669"/>
    <property type="project" value="TreeGrafter"/>
</dbReference>
<dbReference type="KEGG" id="lbc:LACBIDRAFT_312062"/>
<feature type="region of interest" description="Disordered" evidence="2">
    <location>
        <begin position="830"/>
        <end position="891"/>
    </location>
</feature>
<dbReference type="GO" id="GO:0005654">
    <property type="term" value="C:nucleoplasm"/>
    <property type="evidence" value="ECO:0007669"/>
    <property type="project" value="TreeGrafter"/>
</dbReference>
<dbReference type="GO" id="GO:0000381">
    <property type="term" value="P:regulation of alternative mRNA splicing, via spliceosome"/>
    <property type="evidence" value="ECO:0007669"/>
    <property type="project" value="TreeGrafter"/>
</dbReference>
<dbReference type="GO" id="GO:0000398">
    <property type="term" value="P:mRNA splicing, via spliceosome"/>
    <property type="evidence" value="ECO:0007669"/>
    <property type="project" value="TreeGrafter"/>
</dbReference>